<dbReference type="InParanoid" id="A0A096P9S7"/>
<comment type="caution">
    <text evidence="3">The sequence shown here is derived from an EMBL/GenBank/DDBJ whole genome shotgun (WGS) entry which is preliminary data.</text>
</comment>
<evidence type="ECO:0000313" key="4">
    <source>
        <dbReference type="Proteomes" id="UP000009170"/>
    </source>
</evidence>
<dbReference type="InterPro" id="IPR003593">
    <property type="entry name" value="AAA+_ATPase"/>
</dbReference>
<dbReference type="OrthoDB" id="420422at2759"/>
<dbReference type="PANTHER" id="PTHR46644">
    <property type="entry name" value="DNA REPAIR PROTEIN XRCC2"/>
    <property type="match status" value="1"/>
</dbReference>
<sequence>MNTDADAAAFVAPSETLGRFLDRALVEPTCTGLAFVDGEGEGRNQHQHQHQKHNHNHSRRRTVGALVPGEILEIVGPPGSGKTSILTEIASRATLTRGRSDGIDLGGSSATCVFVDCDGKFDQLRFLRTTDEKIADGVARAGNRARQGAREEIYEESMSRFTVVRAHAMLDVLKALAALDAAWGGEVDAGGAFGERSGEGFNIDGSESTGGGSESARGDRRSRQRVVLIDNIAAFYWLDRASRKDHGAPYNIQRVFSAAARLLKRLATAHRAAIVVTKATLSTNEGLRGGEYRDFLPVEWSNAVTQRILLSPSKERVEYGEYAGVATWDTPVQRRGGKFVVTEQGIRC</sequence>
<reference evidence="4" key="1">
    <citation type="journal article" date="2006" name="Proc. Natl. Acad. Sci. U.S.A.">
        <title>Genome analysis of the smallest free-living eukaryote Ostreococcus tauri unveils many unique features.</title>
        <authorList>
            <person name="Derelle E."/>
            <person name="Ferraz C."/>
            <person name="Rombauts S."/>
            <person name="Rouze P."/>
            <person name="Worden A.Z."/>
            <person name="Robbens S."/>
            <person name="Partensky F."/>
            <person name="Degroeve S."/>
            <person name="Echeynie S."/>
            <person name="Cooke R."/>
            <person name="Saeys Y."/>
            <person name="Wuyts J."/>
            <person name="Jabbari K."/>
            <person name="Bowler C."/>
            <person name="Panaud O."/>
            <person name="Piegu B."/>
            <person name="Ball S.G."/>
            <person name="Ral J.-P."/>
            <person name="Bouget F.-Y."/>
            <person name="Piganeau G."/>
            <person name="De Baets B."/>
            <person name="Picard A."/>
            <person name="Delseny M."/>
            <person name="Demaille J."/>
            <person name="Van de Peer Y."/>
            <person name="Moreau H."/>
        </authorList>
    </citation>
    <scope>NUCLEOTIDE SEQUENCE [LARGE SCALE GENOMIC DNA]</scope>
    <source>
        <strain evidence="4">OTTH 0595 / CCAP 157/2 / RCC745</strain>
    </source>
</reference>
<name>A0A096P9S7_OSTTA</name>
<keyword evidence="3" id="KW-0378">Hydrolase</keyword>
<dbReference type="PANTHER" id="PTHR46644:SF2">
    <property type="entry name" value="DNA REPAIR PROTEIN XRCC2"/>
    <property type="match status" value="1"/>
</dbReference>
<dbReference type="GO" id="GO:0033063">
    <property type="term" value="C:Rad51B-Rad51C-Rad51D-XRCC2 complex"/>
    <property type="evidence" value="ECO:0007669"/>
    <property type="project" value="InterPro"/>
</dbReference>
<evidence type="ECO:0000256" key="1">
    <source>
        <dbReference type="SAM" id="MobiDB-lite"/>
    </source>
</evidence>
<dbReference type="AlphaFoldDB" id="A0A096P9S7"/>
<dbReference type="GO" id="GO:0005657">
    <property type="term" value="C:replication fork"/>
    <property type="evidence" value="ECO:0007669"/>
    <property type="project" value="InterPro"/>
</dbReference>
<feature type="region of interest" description="Disordered" evidence="1">
    <location>
        <begin position="198"/>
        <end position="220"/>
    </location>
</feature>
<dbReference type="Gene3D" id="3.40.50.300">
    <property type="entry name" value="P-loop containing nucleotide triphosphate hydrolases"/>
    <property type="match status" value="1"/>
</dbReference>
<feature type="domain" description="AAA+ ATPase" evidence="2">
    <location>
        <begin position="68"/>
        <end position="281"/>
    </location>
</feature>
<dbReference type="GO" id="GO:0000724">
    <property type="term" value="P:double-strand break repair via homologous recombination"/>
    <property type="evidence" value="ECO:0007669"/>
    <property type="project" value="InterPro"/>
</dbReference>
<dbReference type="GO" id="GO:0016787">
    <property type="term" value="F:hydrolase activity"/>
    <property type="evidence" value="ECO:0007669"/>
    <property type="project" value="UniProtKB-KW"/>
</dbReference>
<evidence type="ECO:0000313" key="3">
    <source>
        <dbReference type="EMBL" id="CEG00770.1"/>
    </source>
</evidence>
<dbReference type="InterPro" id="IPR030547">
    <property type="entry name" value="XRCC2"/>
</dbReference>
<dbReference type="STRING" id="70448.A0A096P9S7"/>
<organism evidence="3 4">
    <name type="scientific">Ostreococcus tauri</name>
    <name type="common">Marine green alga</name>
    <dbReference type="NCBI Taxonomy" id="70448"/>
    <lineage>
        <taxon>Eukaryota</taxon>
        <taxon>Viridiplantae</taxon>
        <taxon>Chlorophyta</taxon>
        <taxon>Mamiellophyceae</taxon>
        <taxon>Mamiellales</taxon>
        <taxon>Bathycoccaceae</taxon>
        <taxon>Ostreococcus</taxon>
    </lineage>
</organism>
<dbReference type="InterPro" id="IPR027417">
    <property type="entry name" value="P-loop_NTPase"/>
</dbReference>
<dbReference type="RefSeq" id="XP_003084201.2">
    <property type="nucleotide sequence ID" value="XM_003084153.2"/>
</dbReference>
<proteinExistence type="predicted"/>
<keyword evidence="4" id="KW-1185">Reference proteome</keyword>
<feature type="compositionally biased region" description="Basic residues" evidence="1">
    <location>
        <begin position="45"/>
        <end position="60"/>
    </location>
</feature>
<dbReference type="EMBL" id="CAID01000018">
    <property type="protein sequence ID" value="CEG00770.1"/>
    <property type="molecule type" value="Genomic_DNA"/>
</dbReference>
<dbReference type="SMART" id="SM00382">
    <property type="entry name" value="AAA"/>
    <property type="match status" value="1"/>
</dbReference>
<dbReference type="SUPFAM" id="SSF52540">
    <property type="entry name" value="P-loop containing nucleoside triphosphate hydrolases"/>
    <property type="match status" value="1"/>
</dbReference>
<dbReference type="FunCoup" id="A0A096P9S7">
    <property type="interactions" value="914"/>
</dbReference>
<reference evidence="3 4" key="2">
    <citation type="journal article" date="2014" name="BMC Genomics">
        <title>An improved genome of the model marine alga Ostreococcus tauri unfolds by assessing Illumina de novo assemblies.</title>
        <authorList>
            <person name="Blanc-Mathieu R."/>
            <person name="Verhelst B."/>
            <person name="Derelle E."/>
            <person name="Rombauts S."/>
            <person name="Bouget F.Y."/>
            <person name="Carre I."/>
            <person name="Chateau A."/>
            <person name="Eyre-Walker A."/>
            <person name="Grimsley N."/>
            <person name="Moreau H."/>
            <person name="Piegu B."/>
            <person name="Rivals E."/>
            <person name="Schackwitz W."/>
            <person name="Van de Peer Y."/>
            <person name="Piganeau G."/>
        </authorList>
    </citation>
    <scope>NUCLEOTIDE SEQUENCE [LARGE SCALE GENOMIC DNA]</scope>
    <source>
        <strain evidence="4">OTTH 0595 / CCAP 157/2 / RCC745</strain>
    </source>
</reference>
<protein>
    <submittedName>
        <fullName evidence="3">P-loop containing nucleoside triphosphate hydrolase</fullName>
    </submittedName>
</protein>
<dbReference type="Proteomes" id="UP000009170">
    <property type="component" value="Unassembled WGS sequence"/>
</dbReference>
<feature type="region of interest" description="Disordered" evidence="1">
    <location>
        <begin position="37"/>
        <end position="60"/>
    </location>
</feature>
<accession>A0A096P9S7</accession>
<gene>
    <name evidence="3" type="ORF">OT_ostta18g01580</name>
</gene>
<dbReference type="KEGG" id="ota:OT_ostta18g01580"/>
<dbReference type="GeneID" id="9838390"/>
<evidence type="ECO:0000259" key="2">
    <source>
        <dbReference type="SMART" id="SM00382"/>
    </source>
</evidence>